<sequence length="418" mass="45585">MPPSRMPFCAGIVLSGLDEGSSISIVVLSYEDEKYIKTFSMKMGPGLDTTFQDLIALFPENPLYATLSLPSFLSNEEKKMVVSSARSAGLQISPRDYQRDNIHTVLARLVERGPYDPRNDLLVEIGPSALGARLVCTTVEEGILDFVEEEKDIFTQEAHTSPTEVISLLVDPLLSNLREHPTSAGRDIKGIIIIEPSPTALIDLLADHLKTKFANQPIEIIKSPPNSLARYAAEISLKQHRSKINARQYGCIFNVAALRVGIAKSDGFVVSIIPRNHTLPAIAKTAHFTTSEDDQTTATVKIVFGASPKAQDNLTIAQLQLKGLPPRPKGVPRIKVTVDVEHMGKTRIVVEDVTEQDAATNSVSTELEDINAAVDSITDEYTGETEPKYLEAETSGIDGFTEAENRWVGQGVQGDLPP</sequence>
<dbReference type="EMBL" id="CACVBS010000071">
    <property type="protein sequence ID" value="CAA7268854.1"/>
    <property type="molecule type" value="Genomic_DNA"/>
</dbReference>
<dbReference type="InterPro" id="IPR029047">
    <property type="entry name" value="HSP70_peptide-bd_sf"/>
</dbReference>
<dbReference type="Proteomes" id="UP000467700">
    <property type="component" value="Unassembled WGS sequence"/>
</dbReference>
<evidence type="ECO:0000256" key="2">
    <source>
        <dbReference type="ARBA" id="ARBA00022840"/>
    </source>
</evidence>
<dbReference type="AlphaFoldDB" id="A0A8S0VZM1"/>
<protein>
    <recommendedName>
        <fullName evidence="5">Heat shock protein 70</fullName>
    </recommendedName>
</protein>
<gene>
    <name evidence="3" type="ORF">AAE3_LOCUS11109</name>
</gene>
<evidence type="ECO:0000313" key="4">
    <source>
        <dbReference type="Proteomes" id="UP000467700"/>
    </source>
</evidence>
<comment type="caution">
    <text evidence="3">The sequence shown here is derived from an EMBL/GenBank/DDBJ whole genome shotgun (WGS) entry which is preliminary data.</text>
</comment>
<keyword evidence="1" id="KW-0547">Nucleotide-binding</keyword>
<organism evidence="3 4">
    <name type="scientific">Cyclocybe aegerita</name>
    <name type="common">Black poplar mushroom</name>
    <name type="synonym">Agrocybe aegerita</name>
    <dbReference type="NCBI Taxonomy" id="1973307"/>
    <lineage>
        <taxon>Eukaryota</taxon>
        <taxon>Fungi</taxon>
        <taxon>Dikarya</taxon>
        <taxon>Basidiomycota</taxon>
        <taxon>Agaricomycotina</taxon>
        <taxon>Agaricomycetes</taxon>
        <taxon>Agaricomycetidae</taxon>
        <taxon>Agaricales</taxon>
        <taxon>Agaricineae</taxon>
        <taxon>Bolbitiaceae</taxon>
        <taxon>Cyclocybe</taxon>
    </lineage>
</organism>
<accession>A0A8S0VZM1</accession>
<dbReference type="GO" id="GO:0005524">
    <property type="term" value="F:ATP binding"/>
    <property type="evidence" value="ECO:0007669"/>
    <property type="project" value="UniProtKB-KW"/>
</dbReference>
<keyword evidence="4" id="KW-1185">Reference proteome</keyword>
<evidence type="ECO:0008006" key="5">
    <source>
        <dbReference type="Google" id="ProtNLM"/>
    </source>
</evidence>
<dbReference type="OrthoDB" id="3037355at2759"/>
<dbReference type="GO" id="GO:0140662">
    <property type="term" value="F:ATP-dependent protein folding chaperone"/>
    <property type="evidence" value="ECO:0007669"/>
    <property type="project" value="InterPro"/>
</dbReference>
<name>A0A8S0VZM1_CYCAE</name>
<dbReference type="Pfam" id="PF00012">
    <property type="entry name" value="HSP70"/>
    <property type="match status" value="1"/>
</dbReference>
<proteinExistence type="predicted"/>
<evidence type="ECO:0000256" key="1">
    <source>
        <dbReference type="ARBA" id="ARBA00022741"/>
    </source>
</evidence>
<evidence type="ECO:0000313" key="3">
    <source>
        <dbReference type="EMBL" id="CAA7268854.1"/>
    </source>
</evidence>
<dbReference type="PANTHER" id="PTHR19375">
    <property type="entry name" value="HEAT SHOCK PROTEIN 70KDA"/>
    <property type="match status" value="1"/>
</dbReference>
<dbReference type="SUPFAM" id="SSF100920">
    <property type="entry name" value="Heat shock protein 70kD (HSP70), peptide-binding domain"/>
    <property type="match status" value="1"/>
</dbReference>
<reference evidence="3 4" key="1">
    <citation type="submission" date="2020-01" db="EMBL/GenBank/DDBJ databases">
        <authorList>
            <person name="Gupta K D."/>
        </authorList>
    </citation>
    <scope>NUCLEOTIDE SEQUENCE [LARGE SCALE GENOMIC DNA]</scope>
</reference>
<dbReference type="Gene3D" id="2.60.34.10">
    <property type="entry name" value="Substrate Binding Domain Of DNAk, Chain A, domain 1"/>
    <property type="match status" value="1"/>
</dbReference>
<keyword evidence="2" id="KW-0067">ATP-binding</keyword>
<dbReference type="InterPro" id="IPR013126">
    <property type="entry name" value="Hsp_70_fam"/>
</dbReference>